<feature type="transmembrane region" description="Helical" evidence="1">
    <location>
        <begin position="330"/>
        <end position="350"/>
    </location>
</feature>
<accession>A0A9J6PBH9</accession>
<sequence>MSPPPSPRPGLARTAANLAVTLVIGGAGGFAASVFNLPLAFMLGSMFAVLAAALAGLPVVIPMWLRLPMLAVLGVLLGSTFKPDLFSVVPNWWPAFVALPFYVLIGSAVSYLWLRRKQRTDRTTAFFASPPGGMTEMIIIGTGWGGDSRFISLVHATRILVVVTVVPFAVRLLLGVGGDASAPRIAGNVAWPAPPDVALLVASGLAGYGLARLMNWPAKALLGPLAGSAVVHLAGFTADAPPQTLVAIAQVVIGAGIGCRFAGAPIAELRRPVFEGIAIAILILAVSAAFTALVAPHMALPTLAVFLAFAPGGLAEMMLIALAIDTDTAFVATLHAARIIVVMVAMPLAARRILGRPAAGGGD</sequence>
<dbReference type="EMBL" id="JAMZFT010000001">
    <property type="protein sequence ID" value="MCP1335080.1"/>
    <property type="molecule type" value="Genomic_DNA"/>
</dbReference>
<feature type="transmembrane region" description="Helical" evidence="1">
    <location>
        <begin position="12"/>
        <end position="31"/>
    </location>
</feature>
<dbReference type="Proteomes" id="UP001055804">
    <property type="component" value="Unassembled WGS sequence"/>
</dbReference>
<feature type="transmembrane region" description="Helical" evidence="1">
    <location>
        <begin position="93"/>
        <end position="114"/>
    </location>
</feature>
<evidence type="ECO:0000256" key="1">
    <source>
        <dbReference type="SAM" id="Phobius"/>
    </source>
</evidence>
<dbReference type="PIRSF" id="PIRSF038991">
    <property type="entry name" value="Protein_AbrB"/>
    <property type="match status" value="1"/>
</dbReference>
<feature type="transmembrane region" description="Helical" evidence="1">
    <location>
        <begin position="302"/>
        <end position="324"/>
    </location>
</feature>
<feature type="transmembrane region" description="Helical" evidence="1">
    <location>
        <begin position="197"/>
        <end position="214"/>
    </location>
</feature>
<name>A0A9J6PBH9_9PROT</name>
<dbReference type="GO" id="GO:0010468">
    <property type="term" value="P:regulation of gene expression"/>
    <property type="evidence" value="ECO:0007669"/>
    <property type="project" value="InterPro"/>
</dbReference>
<dbReference type="NCBIfam" id="TIGR03082">
    <property type="entry name" value="Gneg_AbrB_dup"/>
    <property type="match status" value="2"/>
</dbReference>
<organism evidence="2 3">
    <name type="scientific">Futiania mangrovi</name>
    <dbReference type="NCBI Taxonomy" id="2959716"/>
    <lineage>
        <taxon>Bacteria</taxon>
        <taxon>Pseudomonadati</taxon>
        <taxon>Pseudomonadota</taxon>
        <taxon>Alphaproteobacteria</taxon>
        <taxon>Futianiales</taxon>
        <taxon>Futianiaceae</taxon>
        <taxon>Futiania</taxon>
    </lineage>
</organism>
<dbReference type="InterPro" id="IPR007820">
    <property type="entry name" value="AbrB_fam"/>
</dbReference>
<feature type="transmembrane region" description="Helical" evidence="1">
    <location>
        <begin position="156"/>
        <end position="176"/>
    </location>
</feature>
<dbReference type="PANTHER" id="PTHR38457">
    <property type="entry name" value="REGULATOR ABRB-RELATED"/>
    <property type="match status" value="1"/>
</dbReference>
<comment type="caution">
    <text evidence="2">The sequence shown here is derived from an EMBL/GenBank/DDBJ whole genome shotgun (WGS) entry which is preliminary data.</text>
</comment>
<feature type="transmembrane region" description="Helical" evidence="1">
    <location>
        <begin position="273"/>
        <end position="295"/>
    </location>
</feature>
<feature type="transmembrane region" description="Helical" evidence="1">
    <location>
        <begin position="126"/>
        <end position="144"/>
    </location>
</feature>
<evidence type="ECO:0000313" key="2">
    <source>
        <dbReference type="EMBL" id="MCP1335080.1"/>
    </source>
</evidence>
<keyword evidence="1" id="KW-0472">Membrane</keyword>
<dbReference type="PANTHER" id="PTHR38457:SF1">
    <property type="entry name" value="REGULATOR ABRB-RELATED"/>
    <property type="match status" value="1"/>
</dbReference>
<dbReference type="GO" id="GO:0016020">
    <property type="term" value="C:membrane"/>
    <property type="evidence" value="ECO:0007669"/>
    <property type="project" value="InterPro"/>
</dbReference>
<feature type="transmembrane region" description="Helical" evidence="1">
    <location>
        <begin position="245"/>
        <end position="267"/>
    </location>
</feature>
<keyword evidence="1" id="KW-1133">Transmembrane helix</keyword>
<keyword evidence="3" id="KW-1185">Reference proteome</keyword>
<gene>
    <name evidence="2" type="ORF">NJQ99_01510</name>
</gene>
<reference evidence="2" key="1">
    <citation type="submission" date="2022-06" db="EMBL/GenBank/DDBJ databases">
        <title>Isolation and Genomics of Futiania mangrovii gen. nov., sp. nov., a Rare and Metabolically-versatile member in the Class Alphaproteobacteria.</title>
        <authorList>
            <person name="Liu L."/>
            <person name="Huang W.-C."/>
            <person name="Pan J."/>
            <person name="Li J."/>
            <person name="Huang Y."/>
            <person name="Du H."/>
            <person name="Liu Y."/>
            <person name="Li M."/>
        </authorList>
    </citation>
    <scope>NUCLEOTIDE SEQUENCE</scope>
    <source>
        <strain evidence="2">FT118</strain>
    </source>
</reference>
<dbReference type="RefSeq" id="WP_269331036.1">
    <property type="nucleotide sequence ID" value="NZ_JAMZFT010000001.1"/>
</dbReference>
<dbReference type="InterPro" id="IPR017516">
    <property type="entry name" value="AbrB_dup"/>
</dbReference>
<dbReference type="AlphaFoldDB" id="A0A9J6PBH9"/>
<protein>
    <submittedName>
        <fullName evidence="2">AbrB family transcriptional regulator</fullName>
    </submittedName>
</protein>
<evidence type="ECO:0000313" key="3">
    <source>
        <dbReference type="Proteomes" id="UP001055804"/>
    </source>
</evidence>
<feature type="transmembrane region" description="Helical" evidence="1">
    <location>
        <begin position="37"/>
        <end position="57"/>
    </location>
</feature>
<keyword evidence="1" id="KW-0812">Transmembrane</keyword>
<dbReference type="Pfam" id="PF05145">
    <property type="entry name" value="AbrB"/>
    <property type="match status" value="1"/>
</dbReference>
<proteinExistence type="predicted"/>